<dbReference type="Gene3D" id="1.25.40.10">
    <property type="entry name" value="Tetratricopeptide repeat domain"/>
    <property type="match status" value="1"/>
</dbReference>
<reference evidence="1 2" key="1">
    <citation type="submission" date="2021-10" db="EMBL/GenBank/DDBJ databases">
        <title>The diversity and Nitrogen Metabolism of Culturable Nitrate-Utilizing Bacteria Within the Oxygen Minimum Zone of the Changjiang (Yangtze River)Estuary.</title>
        <authorList>
            <person name="Zhang D."/>
            <person name="Zheng J."/>
            <person name="Liu S."/>
            <person name="He W."/>
        </authorList>
    </citation>
    <scope>NUCLEOTIDE SEQUENCE [LARGE SCALE GENOMIC DNA]</scope>
    <source>
        <strain evidence="1 2">FXH275-2</strain>
    </source>
</reference>
<sequence length="176" mass="18819">MAVSVPAFAQGGHAVTGITGINFNAGYDFGTLSSGSTAYSASGAFRGPPDRPPVNAMQYARELVVQGKYAEADPVLNRLMGRTPSKDVRFLLGVTKLGLGDADAARRYFERSVHRGFHYHPGSMSGLALAEIKLGNVDAANNILARLRKQREACDNRCERAPALNAAINVVEKNLT</sequence>
<dbReference type="Proteomes" id="UP001198830">
    <property type="component" value="Unassembled WGS sequence"/>
</dbReference>
<evidence type="ECO:0000313" key="2">
    <source>
        <dbReference type="Proteomes" id="UP001198830"/>
    </source>
</evidence>
<name>A0ABS8H2C3_9SPHN</name>
<protein>
    <recommendedName>
        <fullName evidence="3">Tetratricopeptide repeat protein</fullName>
    </recommendedName>
</protein>
<dbReference type="RefSeq" id="WP_009821648.1">
    <property type="nucleotide sequence ID" value="NZ_JAJGNP010000004.1"/>
</dbReference>
<evidence type="ECO:0000313" key="1">
    <source>
        <dbReference type="EMBL" id="MCC4232446.1"/>
    </source>
</evidence>
<proteinExistence type="predicted"/>
<dbReference type="Pfam" id="PF13432">
    <property type="entry name" value="TPR_16"/>
    <property type="match status" value="1"/>
</dbReference>
<gene>
    <name evidence="1" type="ORF">LL253_07050</name>
</gene>
<comment type="caution">
    <text evidence="1">The sequence shown here is derived from an EMBL/GenBank/DDBJ whole genome shotgun (WGS) entry which is preliminary data.</text>
</comment>
<keyword evidence="2" id="KW-1185">Reference proteome</keyword>
<dbReference type="EMBL" id="JAJGNP010000004">
    <property type="protein sequence ID" value="MCC4232446.1"/>
    <property type="molecule type" value="Genomic_DNA"/>
</dbReference>
<organism evidence="1 2">
    <name type="scientific">Sphingobium soli</name>
    <dbReference type="NCBI Taxonomy" id="1591116"/>
    <lineage>
        <taxon>Bacteria</taxon>
        <taxon>Pseudomonadati</taxon>
        <taxon>Pseudomonadota</taxon>
        <taxon>Alphaproteobacteria</taxon>
        <taxon>Sphingomonadales</taxon>
        <taxon>Sphingomonadaceae</taxon>
        <taxon>Sphingobium</taxon>
    </lineage>
</organism>
<dbReference type="SUPFAM" id="SSF48452">
    <property type="entry name" value="TPR-like"/>
    <property type="match status" value="1"/>
</dbReference>
<evidence type="ECO:0008006" key="3">
    <source>
        <dbReference type="Google" id="ProtNLM"/>
    </source>
</evidence>
<accession>A0ABS8H2C3</accession>
<dbReference type="InterPro" id="IPR011990">
    <property type="entry name" value="TPR-like_helical_dom_sf"/>
</dbReference>